<feature type="repeat" description="TPR" evidence="3">
    <location>
        <begin position="354"/>
        <end position="387"/>
    </location>
</feature>
<keyword evidence="4" id="KW-0732">Signal</keyword>
<name>A0A3E0X1H4_9GAMM</name>
<accession>A0A3E0X1H4</accession>
<dbReference type="Pfam" id="PF13414">
    <property type="entry name" value="TPR_11"/>
    <property type="match status" value="1"/>
</dbReference>
<evidence type="ECO:0000256" key="3">
    <source>
        <dbReference type="PROSITE-ProRule" id="PRU00339"/>
    </source>
</evidence>
<dbReference type="Gene3D" id="1.25.40.10">
    <property type="entry name" value="Tetratricopeptide repeat domain"/>
    <property type="match status" value="1"/>
</dbReference>
<dbReference type="Pfam" id="PF13176">
    <property type="entry name" value="TPR_7"/>
    <property type="match status" value="1"/>
</dbReference>
<dbReference type="PANTHER" id="PTHR44943">
    <property type="entry name" value="CELLULOSE SYNTHASE OPERON PROTEIN C"/>
    <property type="match status" value="1"/>
</dbReference>
<dbReference type="OrthoDB" id="9809392at2"/>
<dbReference type="EMBL" id="NFZW01000001">
    <property type="protein sequence ID" value="RFA39337.1"/>
    <property type="molecule type" value="Genomic_DNA"/>
</dbReference>
<gene>
    <name evidence="5" type="ORF">CAL65_00525</name>
</gene>
<evidence type="ECO:0000313" key="5">
    <source>
        <dbReference type="EMBL" id="RFA39337.1"/>
    </source>
</evidence>
<dbReference type="InterPro" id="IPR011990">
    <property type="entry name" value="TPR-like_helical_dom_sf"/>
</dbReference>
<keyword evidence="6" id="KW-1185">Reference proteome</keyword>
<dbReference type="RefSeq" id="WP_116300707.1">
    <property type="nucleotide sequence ID" value="NZ_NFZV01000001.1"/>
</dbReference>
<keyword evidence="1" id="KW-0677">Repeat</keyword>
<dbReference type="InterPro" id="IPR051685">
    <property type="entry name" value="Ycf3/AcsC/BcsC/TPR_MFPF"/>
</dbReference>
<dbReference type="SUPFAM" id="SSF48452">
    <property type="entry name" value="TPR-like"/>
    <property type="match status" value="1"/>
</dbReference>
<evidence type="ECO:0000256" key="2">
    <source>
        <dbReference type="ARBA" id="ARBA00022803"/>
    </source>
</evidence>
<reference evidence="6" key="1">
    <citation type="submission" date="2017-05" db="EMBL/GenBank/DDBJ databases">
        <authorList>
            <person name="Sharma S."/>
            <person name="Sidhu C."/>
            <person name="Pinnaka A.K."/>
        </authorList>
    </citation>
    <scope>NUCLEOTIDE SEQUENCE [LARGE SCALE GENOMIC DNA]</scope>
    <source>
        <strain evidence="6">AK93</strain>
    </source>
</reference>
<comment type="caution">
    <text evidence="5">The sequence shown here is derived from an EMBL/GenBank/DDBJ whole genome shotgun (WGS) entry which is preliminary data.</text>
</comment>
<evidence type="ECO:0000256" key="4">
    <source>
        <dbReference type="SAM" id="SignalP"/>
    </source>
</evidence>
<keyword evidence="2 3" id="KW-0802">TPR repeat</keyword>
<feature type="repeat" description="TPR" evidence="3">
    <location>
        <begin position="280"/>
        <end position="313"/>
    </location>
</feature>
<protein>
    <submittedName>
        <fullName evidence="5">Uncharacterized protein</fullName>
    </submittedName>
</protein>
<sequence>MNATVTLRVLLAACLLLPFALAHAQQGRLHSSYLQVLSAVTDGEVIADAEVITQVPGAASERVYTDSRGIARIPTSALSAGDDATLIIRRAGYSNLVAHCPCGGLTYAMSPILTELEDVRIVLQWGSEPADLDAHLFSSGGHINYANPRGQHAQLDIDQQDGYGPETITIHNRRHGVRYLYGVHNYSATSRPESTSLAASNARVNVYVGSTLIRTFTLAPNRTGNTWWVFMIGEDGEFYDLGLTLNLDSLEAIGSAMERYIDQASLASMPTIERAQQMRADAANRQGETAYQAGDLEEAERHFLRAIDYYPDHAQAYSNLGVLYMRLEKSAEGLFVNRKAIALASGANAATIKASSHFNIARIYEANAAWEDALRHYQEALDLREHRAYTNGIERMRARLSGE</sequence>
<dbReference type="Proteomes" id="UP000256763">
    <property type="component" value="Unassembled WGS sequence"/>
</dbReference>
<feature type="chain" id="PRO_5017540912" evidence="4">
    <location>
        <begin position="25"/>
        <end position="403"/>
    </location>
</feature>
<proteinExistence type="predicted"/>
<dbReference type="AlphaFoldDB" id="A0A3E0X1H4"/>
<feature type="signal peptide" evidence="4">
    <location>
        <begin position="1"/>
        <end position="24"/>
    </location>
</feature>
<dbReference type="PROSITE" id="PS50005">
    <property type="entry name" value="TPR"/>
    <property type="match status" value="2"/>
</dbReference>
<evidence type="ECO:0000256" key="1">
    <source>
        <dbReference type="ARBA" id="ARBA00022737"/>
    </source>
</evidence>
<dbReference type="InterPro" id="IPR019734">
    <property type="entry name" value="TPR_rpt"/>
</dbReference>
<dbReference type="SMART" id="SM00028">
    <property type="entry name" value="TPR"/>
    <property type="match status" value="3"/>
</dbReference>
<evidence type="ECO:0000313" key="6">
    <source>
        <dbReference type="Proteomes" id="UP000256763"/>
    </source>
</evidence>
<organism evidence="5 6">
    <name type="scientific">Alkalilimnicola ehrlichii</name>
    <dbReference type="NCBI Taxonomy" id="351052"/>
    <lineage>
        <taxon>Bacteria</taxon>
        <taxon>Pseudomonadati</taxon>
        <taxon>Pseudomonadota</taxon>
        <taxon>Gammaproteobacteria</taxon>
        <taxon>Chromatiales</taxon>
        <taxon>Ectothiorhodospiraceae</taxon>
        <taxon>Alkalilimnicola</taxon>
    </lineage>
</organism>
<dbReference type="PANTHER" id="PTHR44943:SF8">
    <property type="entry name" value="TPR REPEAT-CONTAINING PROTEIN MJ0263"/>
    <property type="match status" value="1"/>
</dbReference>